<dbReference type="InterPro" id="IPR055290">
    <property type="entry name" value="At3g26010-like"/>
</dbReference>
<name>A0A0A8YQB1_ARUDO</name>
<dbReference type="EMBL" id="GBRH01269897">
    <property type="protein sequence ID" value="JAD27998.1"/>
    <property type="molecule type" value="Transcribed_RNA"/>
</dbReference>
<evidence type="ECO:0008006" key="2">
    <source>
        <dbReference type="Google" id="ProtNLM"/>
    </source>
</evidence>
<dbReference type="SUPFAM" id="SSF75011">
    <property type="entry name" value="3-carboxy-cis,cis-mucoante lactonizing enzyme"/>
    <property type="match status" value="1"/>
</dbReference>
<reference evidence="1" key="1">
    <citation type="submission" date="2014-09" db="EMBL/GenBank/DDBJ databases">
        <authorList>
            <person name="Magalhaes I.L.F."/>
            <person name="Oliveira U."/>
            <person name="Santos F.R."/>
            <person name="Vidigal T.H.D.A."/>
            <person name="Brescovit A.D."/>
            <person name="Santos A.J."/>
        </authorList>
    </citation>
    <scope>NUCLEOTIDE SEQUENCE</scope>
    <source>
        <tissue evidence="1">Shoot tissue taken approximately 20 cm above the soil surface</tissue>
    </source>
</reference>
<organism evidence="1">
    <name type="scientific">Arundo donax</name>
    <name type="common">Giant reed</name>
    <name type="synonym">Donax arundinaceus</name>
    <dbReference type="NCBI Taxonomy" id="35708"/>
    <lineage>
        <taxon>Eukaryota</taxon>
        <taxon>Viridiplantae</taxon>
        <taxon>Streptophyta</taxon>
        <taxon>Embryophyta</taxon>
        <taxon>Tracheophyta</taxon>
        <taxon>Spermatophyta</taxon>
        <taxon>Magnoliopsida</taxon>
        <taxon>Liliopsida</taxon>
        <taxon>Poales</taxon>
        <taxon>Poaceae</taxon>
        <taxon>PACMAD clade</taxon>
        <taxon>Arundinoideae</taxon>
        <taxon>Arundineae</taxon>
        <taxon>Arundo</taxon>
    </lineage>
</organism>
<dbReference type="PANTHER" id="PTHR35546">
    <property type="entry name" value="F-BOX PROTEIN INTERACTION DOMAIN PROTEIN-RELATED"/>
    <property type="match status" value="1"/>
</dbReference>
<dbReference type="AlphaFoldDB" id="A0A0A8YQB1"/>
<protein>
    <recommendedName>
        <fullName evidence="2">DUF1618 domain-containing protein</fullName>
    </recommendedName>
</protein>
<accession>A0A0A8YQB1</accession>
<evidence type="ECO:0000313" key="1">
    <source>
        <dbReference type="EMBL" id="JAD27998.1"/>
    </source>
</evidence>
<reference evidence="1" key="2">
    <citation type="journal article" date="2015" name="Data Brief">
        <title>Shoot transcriptome of the giant reed, Arundo donax.</title>
        <authorList>
            <person name="Barrero R.A."/>
            <person name="Guerrero F.D."/>
            <person name="Moolhuijzen P."/>
            <person name="Goolsby J.A."/>
            <person name="Tidwell J."/>
            <person name="Bellgard S.E."/>
            <person name="Bellgard M.I."/>
        </authorList>
    </citation>
    <scope>NUCLEOTIDE SEQUENCE</scope>
    <source>
        <tissue evidence="1">Shoot tissue taken approximately 20 cm above the soil surface</tissue>
    </source>
</reference>
<proteinExistence type="predicted"/>
<dbReference type="PANTHER" id="PTHR35546:SF52">
    <property type="entry name" value="RECEPTOR-LIKE KINASE-LIKE"/>
    <property type="match status" value="1"/>
</dbReference>
<sequence length="233" mass="25758">MDAVHTYSSEAAAWTNRVVEWLDGGWRDWGGRSGVAPIQPGTGSAVVNGMLHLAVDTDDCTAGPNNLVAVDETGSTRRTIPLPGRDGAGAGEEEEEKDWYSVLVGRSQRRLHYVMCVRPPHGRLSTAEPLKLLVWVLEDYDAGGWVLKHALSFPELFGRIACQFRVEYSAVAVHPDGNWVFFVRHWDQKLVAYDMDRKEVIVVSDLGPRGDGDELPAPYVPLYSESLALAKKQ</sequence>